<name>A0A0P1AJ50_PLAHL</name>
<organism evidence="1 2">
    <name type="scientific">Plasmopara halstedii</name>
    <name type="common">Downy mildew of sunflower</name>
    <dbReference type="NCBI Taxonomy" id="4781"/>
    <lineage>
        <taxon>Eukaryota</taxon>
        <taxon>Sar</taxon>
        <taxon>Stramenopiles</taxon>
        <taxon>Oomycota</taxon>
        <taxon>Peronosporomycetes</taxon>
        <taxon>Peronosporales</taxon>
        <taxon>Peronosporaceae</taxon>
        <taxon>Plasmopara</taxon>
    </lineage>
</organism>
<accession>A0A0P1AJ50</accession>
<dbReference type="EMBL" id="CCYD01000524">
    <property type="protein sequence ID" value="CEG40889.1"/>
    <property type="molecule type" value="Genomic_DNA"/>
</dbReference>
<proteinExistence type="predicted"/>
<evidence type="ECO:0000313" key="1">
    <source>
        <dbReference type="EMBL" id="CEG40889.1"/>
    </source>
</evidence>
<protein>
    <submittedName>
        <fullName evidence="1">Uncharacterized protein</fullName>
    </submittedName>
</protein>
<keyword evidence="2" id="KW-1185">Reference proteome</keyword>
<sequence>MEWGATLAVVALKSTVQLLQSKSERKSPDEIDATTMISPCYQQRIVIKSTYRWFQDEDGRQLPFSLLSDTKIFQAPHSGDHLVKRISFEEAKRRSTAGYWGLQLDALTIDSVHNIIQGSRQLATIIHSIFNPG</sequence>
<dbReference type="GeneID" id="36406122"/>
<dbReference type="RefSeq" id="XP_024577258.1">
    <property type="nucleotide sequence ID" value="XM_024726597.1"/>
</dbReference>
<reference evidence="2" key="1">
    <citation type="submission" date="2014-09" db="EMBL/GenBank/DDBJ databases">
        <authorList>
            <person name="Sharma Rahul"/>
            <person name="Thines Marco"/>
        </authorList>
    </citation>
    <scope>NUCLEOTIDE SEQUENCE [LARGE SCALE GENOMIC DNA]</scope>
</reference>
<dbReference type="Proteomes" id="UP000054928">
    <property type="component" value="Unassembled WGS sequence"/>
</dbReference>
<dbReference type="AlphaFoldDB" id="A0A0P1AJ50"/>
<evidence type="ECO:0000313" key="2">
    <source>
        <dbReference type="Proteomes" id="UP000054928"/>
    </source>
</evidence>